<keyword evidence="2" id="KW-1185">Reference proteome</keyword>
<dbReference type="Proteomes" id="UP000590524">
    <property type="component" value="Unassembled WGS sequence"/>
</dbReference>
<proteinExistence type="predicted"/>
<reference evidence="1 2" key="1">
    <citation type="submission" date="2020-08" db="EMBL/GenBank/DDBJ databases">
        <title>Genomic Encyclopedia of Type Strains, Phase IV (KMG-IV): sequencing the most valuable type-strain genomes for metagenomic binning, comparative biology and taxonomic classification.</title>
        <authorList>
            <person name="Goeker M."/>
        </authorList>
    </citation>
    <scope>NUCLEOTIDE SEQUENCE [LARGE SCALE GENOMIC DNA]</scope>
    <source>
        <strain evidence="1 2">DSM 19371</strain>
    </source>
</reference>
<dbReference type="AlphaFoldDB" id="A0A7W6PY08"/>
<name>A0A7W6PY08_9SPHN</name>
<comment type="caution">
    <text evidence="1">The sequence shown here is derived from an EMBL/GenBank/DDBJ whole genome shotgun (WGS) entry which is preliminary data.</text>
</comment>
<organism evidence="1 2">
    <name type="scientific">Sphingobium scionense</name>
    <dbReference type="NCBI Taxonomy" id="1404341"/>
    <lineage>
        <taxon>Bacteria</taxon>
        <taxon>Pseudomonadati</taxon>
        <taxon>Pseudomonadota</taxon>
        <taxon>Alphaproteobacteria</taxon>
        <taxon>Sphingomonadales</taxon>
        <taxon>Sphingomonadaceae</taxon>
        <taxon>Sphingobium</taxon>
    </lineage>
</organism>
<evidence type="ECO:0000313" key="2">
    <source>
        <dbReference type="Proteomes" id="UP000590524"/>
    </source>
</evidence>
<sequence>MTEAEITFARQSAFLADAHSIADFAILMLGDRAASMLFSAALVALDRTHGPASVDIMRIWTESLSAAGEGVN</sequence>
<accession>A0A7W6PY08</accession>
<protein>
    <submittedName>
        <fullName evidence="1">Uncharacterized protein</fullName>
    </submittedName>
</protein>
<dbReference type="RefSeq" id="WP_188083312.1">
    <property type="nucleotide sequence ID" value="NZ_JACIEU010000015.1"/>
</dbReference>
<evidence type="ECO:0000313" key="1">
    <source>
        <dbReference type="EMBL" id="MBB4149817.1"/>
    </source>
</evidence>
<dbReference type="EMBL" id="JACIEU010000015">
    <property type="protein sequence ID" value="MBB4149817.1"/>
    <property type="molecule type" value="Genomic_DNA"/>
</dbReference>
<gene>
    <name evidence="1" type="ORF">GGQ90_003611</name>
</gene>